<feature type="region of interest" description="Disordered" evidence="1">
    <location>
        <begin position="1"/>
        <end position="31"/>
    </location>
</feature>
<sequence>MSRNLWQASSTSDFDGGSNTDSKESASSAFGLDDISRTEEYSKEAITDLRISMDGRILMSAGNWAGTHLSLYESIVSSGNLGQVDFNARVLAHKL</sequence>
<dbReference type="Proteomes" id="UP000186601">
    <property type="component" value="Unassembled WGS sequence"/>
</dbReference>
<feature type="compositionally biased region" description="Polar residues" evidence="1">
    <location>
        <begin position="1"/>
        <end position="28"/>
    </location>
</feature>
<comment type="caution">
    <text evidence="2">The sequence shown here is derived from an EMBL/GenBank/DDBJ whole genome shotgun (WGS) entry which is preliminary data.</text>
</comment>
<evidence type="ECO:0000313" key="3">
    <source>
        <dbReference type="Proteomes" id="UP000186601"/>
    </source>
</evidence>
<proteinExistence type="predicted"/>
<dbReference type="AlphaFoldDB" id="A0A2R6NMR3"/>
<reference evidence="2 3" key="1">
    <citation type="submission" date="2018-02" db="EMBL/GenBank/DDBJ databases">
        <title>Genome sequence of the basidiomycete white-rot fungus Phlebia centrifuga.</title>
        <authorList>
            <person name="Granchi Z."/>
            <person name="Peng M."/>
            <person name="de Vries R.P."/>
            <person name="Hilden K."/>
            <person name="Makela M.R."/>
            <person name="Grigoriev I."/>
            <person name="Riley R."/>
        </authorList>
    </citation>
    <scope>NUCLEOTIDE SEQUENCE [LARGE SCALE GENOMIC DNA]</scope>
    <source>
        <strain evidence="2 3">FBCC195</strain>
    </source>
</reference>
<accession>A0A2R6NMR3</accession>
<protein>
    <submittedName>
        <fullName evidence="2">Uncharacterized protein</fullName>
    </submittedName>
</protein>
<evidence type="ECO:0000256" key="1">
    <source>
        <dbReference type="SAM" id="MobiDB-lite"/>
    </source>
</evidence>
<name>A0A2R6NMR3_9APHY</name>
<keyword evidence="3" id="KW-1185">Reference proteome</keyword>
<gene>
    <name evidence="2" type="ORF">PHLCEN_2v10598</name>
</gene>
<evidence type="ECO:0000313" key="2">
    <source>
        <dbReference type="EMBL" id="PSR73679.1"/>
    </source>
</evidence>
<dbReference type="EMBL" id="MLYV02001069">
    <property type="protein sequence ID" value="PSR73679.1"/>
    <property type="molecule type" value="Genomic_DNA"/>
</dbReference>
<organism evidence="2 3">
    <name type="scientific">Hermanssonia centrifuga</name>
    <dbReference type="NCBI Taxonomy" id="98765"/>
    <lineage>
        <taxon>Eukaryota</taxon>
        <taxon>Fungi</taxon>
        <taxon>Dikarya</taxon>
        <taxon>Basidiomycota</taxon>
        <taxon>Agaricomycotina</taxon>
        <taxon>Agaricomycetes</taxon>
        <taxon>Polyporales</taxon>
        <taxon>Meruliaceae</taxon>
        <taxon>Hermanssonia</taxon>
    </lineage>
</organism>